<accession>A0ABQ8GCW9</accession>
<dbReference type="EMBL" id="JAGTJR010000011">
    <property type="protein sequence ID" value="KAH7052171.1"/>
    <property type="molecule type" value="Genomic_DNA"/>
</dbReference>
<evidence type="ECO:0000313" key="1">
    <source>
        <dbReference type="EMBL" id="KAH7052171.1"/>
    </source>
</evidence>
<comment type="caution">
    <text evidence="1">The sequence shown here is derived from an EMBL/GenBank/DDBJ whole genome shotgun (WGS) entry which is preliminary data.</text>
</comment>
<keyword evidence="2" id="KW-1185">Reference proteome</keyword>
<proteinExistence type="predicted"/>
<gene>
    <name evidence="1" type="ORF">B0J12DRAFT_698851</name>
</gene>
<dbReference type="Proteomes" id="UP000774617">
    <property type="component" value="Unassembled WGS sequence"/>
</dbReference>
<evidence type="ECO:0000313" key="2">
    <source>
        <dbReference type="Proteomes" id="UP000774617"/>
    </source>
</evidence>
<sequence length="592" mass="68539">MSMEAVDRHTESLESVEERLSQELRDNILQFLKGDKKTLRCVRLVSKRWEPRASYYLFKGLNLYLSCHRWDVKIFYEIIRGRFAKYVDTLVLDTSTFNSVLMDIETFRSLSDIHVDCHHDRSEYPEHAEDATAKRRFNYSLEDSCDSDPGKMLELRERCVQVVYGWWSAQYRDYMANRDSEIEEKAIGDAWRQGIRFSKVIITSLPAGEDHEDRPDQPFSQPTRSPMVRKWDWEIQKLKRTLAVKEGMQGLEGIIPVQELLPKVNWSVHDYMVSAITEYASHDSMLRTWSERGRSLQQWREVEESGSTQLMRCFHPIATIEPYRGFLLLVRTLLRFSAPVSEFSMVPSRMVEPTCYDSQIGIERSQHQADEGMSAAIFHVQGPLLEDLKRFTAELKVLRLCLQSGSDVHGTAHSHPGLASMLQQGQKVEELYLHFSNHQYFSQYDILRGLRMEALRKAHFHDLGIPDVDLMRFVIGHRPHLVELIMFYCGIKDAGGDNAGVAWWWPVLDELRQIGCLKGMALYINKVQQNNLEFLEMEGSPTRDDGMARWKSWVDGQGRFPFGTASCPNQDLDSVGKIPESYHLRLRTSVGL</sequence>
<organism evidence="1 2">
    <name type="scientific">Macrophomina phaseolina</name>
    <dbReference type="NCBI Taxonomy" id="35725"/>
    <lineage>
        <taxon>Eukaryota</taxon>
        <taxon>Fungi</taxon>
        <taxon>Dikarya</taxon>
        <taxon>Ascomycota</taxon>
        <taxon>Pezizomycotina</taxon>
        <taxon>Dothideomycetes</taxon>
        <taxon>Dothideomycetes incertae sedis</taxon>
        <taxon>Botryosphaeriales</taxon>
        <taxon>Botryosphaeriaceae</taxon>
        <taxon>Macrophomina</taxon>
    </lineage>
</organism>
<evidence type="ECO:0008006" key="3">
    <source>
        <dbReference type="Google" id="ProtNLM"/>
    </source>
</evidence>
<name>A0ABQ8GCW9_9PEZI</name>
<protein>
    <recommendedName>
        <fullName evidence="3">F-box domain-containing protein</fullName>
    </recommendedName>
</protein>
<reference evidence="1 2" key="1">
    <citation type="journal article" date="2021" name="Nat. Commun.">
        <title>Genetic determinants of endophytism in the Arabidopsis root mycobiome.</title>
        <authorList>
            <person name="Mesny F."/>
            <person name="Miyauchi S."/>
            <person name="Thiergart T."/>
            <person name="Pickel B."/>
            <person name="Atanasova L."/>
            <person name="Karlsson M."/>
            <person name="Huettel B."/>
            <person name="Barry K.W."/>
            <person name="Haridas S."/>
            <person name="Chen C."/>
            <person name="Bauer D."/>
            <person name="Andreopoulos W."/>
            <person name="Pangilinan J."/>
            <person name="LaButti K."/>
            <person name="Riley R."/>
            <person name="Lipzen A."/>
            <person name="Clum A."/>
            <person name="Drula E."/>
            <person name="Henrissat B."/>
            <person name="Kohler A."/>
            <person name="Grigoriev I.V."/>
            <person name="Martin F.M."/>
            <person name="Hacquard S."/>
        </authorList>
    </citation>
    <scope>NUCLEOTIDE SEQUENCE [LARGE SCALE GENOMIC DNA]</scope>
    <source>
        <strain evidence="1 2">MPI-SDFR-AT-0080</strain>
    </source>
</reference>